<dbReference type="OrthoDB" id="9809772at2"/>
<dbReference type="Pfam" id="PF00440">
    <property type="entry name" value="TetR_N"/>
    <property type="match status" value="1"/>
</dbReference>
<name>A0A118DMG2_9BURK</name>
<gene>
    <name evidence="6" type="ORF">WS67_20150</name>
</gene>
<evidence type="ECO:0000256" key="1">
    <source>
        <dbReference type="ARBA" id="ARBA00023015"/>
    </source>
</evidence>
<accession>A0A118DMG2</accession>
<dbReference type="PRINTS" id="PR00455">
    <property type="entry name" value="HTHTETR"/>
</dbReference>
<dbReference type="PANTHER" id="PTHR47506">
    <property type="entry name" value="TRANSCRIPTIONAL REGULATORY PROTEIN"/>
    <property type="match status" value="1"/>
</dbReference>
<dbReference type="AlphaFoldDB" id="A0A118DMG2"/>
<keyword evidence="3" id="KW-0804">Transcription</keyword>
<dbReference type="InterPro" id="IPR011075">
    <property type="entry name" value="TetR_C"/>
</dbReference>
<keyword evidence="1" id="KW-0805">Transcription regulation</keyword>
<dbReference type="Pfam" id="PF16925">
    <property type="entry name" value="TetR_C_13"/>
    <property type="match status" value="1"/>
</dbReference>
<evidence type="ECO:0000256" key="2">
    <source>
        <dbReference type="ARBA" id="ARBA00023125"/>
    </source>
</evidence>
<protein>
    <submittedName>
        <fullName evidence="6">TetR family transcriptional regulator</fullName>
    </submittedName>
</protein>
<dbReference type="InterPro" id="IPR036271">
    <property type="entry name" value="Tet_transcr_reg_TetR-rel_C_sf"/>
</dbReference>
<sequence length="204" mass="22363">MNSSSGAEVRQHILNVAKPIMLHKGFSAVGLNEILAAAGIPKGSFYHYFGSKEAFGEALLESYFEGYAEHLDHVLFRQPGTGAERLMGYWSSWLHAQCTDDPQGKCLAVKLGAEVSDLSEAMRAVLKRGTSQIIERLAHGVRIGLEDGSLTGIDDPYRTAAALYELWLGATLLEKVHRDRKSLEIAMAQTLLMLNLPASFRESA</sequence>
<dbReference type="Proteomes" id="UP000062788">
    <property type="component" value="Unassembled WGS sequence"/>
</dbReference>
<feature type="DNA-binding region" description="H-T-H motif" evidence="4">
    <location>
        <begin position="30"/>
        <end position="49"/>
    </location>
</feature>
<evidence type="ECO:0000256" key="4">
    <source>
        <dbReference type="PROSITE-ProRule" id="PRU00335"/>
    </source>
</evidence>
<dbReference type="RefSeq" id="WP_059519649.1">
    <property type="nucleotide sequence ID" value="NZ_CP013449.1"/>
</dbReference>
<evidence type="ECO:0000259" key="5">
    <source>
        <dbReference type="PROSITE" id="PS50977"/>
    </source>
</evidence>
<evidence type="ECO:0000313" key="6">
    <source>
        <dbReference type="EMBL" id="KVE24864.1"/>
    </source>
</evidence>
<feature type="domain" description="HTH tetR-type" evidence="5">
    <location>
        <begin position="7"/>
        <end position="67"/>
    </location>
</feature>
<dbReference type="SUPFAM" id="SSF46689">
    <property type="entry name" value="Homeodomain-like"/>
    <property type="match status" value="1"/>
</dbReference>
<dbReference type="SUPFAM" id="SSF48498">
    <property type="entry name" value="Tetracyclin repressor-like, C-terminal domain"/>
    <property type="match status" value="1"/>
</dbReference>
<proteinExistence type="predicted"/>
<comment type="caution">
    <text evidence="6">The sequence shown here is derived from an EMBL/GenBank/DDBJ whole genome shotgun (WGS) entry which is preliminary data.</text>
</comment>
<organism evidence="6 7">
    <name type="scientific">Burkholderia singularis</name>
    <dbReference type="NCBI Taxonomy" id="1503053"/>
    <lineage>
        <taxon>Bacteria</taxon>
        <taxon>Pseudomonadati</taxon>
        <taxon>Pseudomonadota</taxon>
        <taxon>Betaproteobacteria</taxon>
        <taxon>Burkholderiales</taxon>
        <taxon>Burkholderiaceae</taxon>
        <taxon>Burkholderia</taxon>
        <taxon>pseudomallei group</taxon>
    </lineage>
</organism>
<dbReference type="PANTHER" id="PTHR47506:SF6">
    <property type="entry name" value="HTH-TYPE TRANSCRIPTIONAL REPRESSOR NEMR"/>
    <property type="match status" value="1"/>
</dbReference>
<dbReference type="InterPro" id="IPR001647">
    <property type="entry name" value="HTH_TetR"/>
</dbReference>
<dbReference type="PROSITE" id="PS50977">
    <property type="entry name" value="HTH_TETR_2"/>
    <property type="match status" value="1"/>
</dbReference>
<dbReference type="EMBL" id="LOWA01000049">
    <property type="protein sequence ID" value="KVE24864.1"/>
    <property type="molecule type" value="Genomic_DNA"/>
</dbReference>
<dbReference type="Gene3D" id="1.10.357.10">
    <property type="entry name" value="Tetracycline Repressor, domain 2"/>
    <property type="match status" value="1"/>
</dbReference>
<reference evidence="6 7" key="1">
    <citation type="submission" date="2015-11" db="EMBL/GenBank/DDBJ databases">
        <title>Expanding the genomic diversity of Burkholderia species for the development of highly accurate diagnostics.</title>
        <authorList>
            <person name="Sahl J."/>
            <person name="Keim P."/>
            <person name="Wagner D."/>
        </authorList>
    </citation>
    <scope>NUCLEOTIDE SEQUENCE [LARGE SCALE GENOMIC DNA]</scope>
    <source>
        <strain evidence="6 7">TSV85</strain>
    </source>
</reference>
<evidence type="ECO:0000313" key="7">
    <source>
        <dbReference type="Proteomes" id="UP000062788"/>
    </source>
</evidence>
<evidence type="ECO:0000256" key="3">
    <source>
        <dbReference type="ARBA" id="ARBA00023163"/>
    </source>
</evidence>
<keyword evidence="2 4" id="KW-0238">DNA-binding</keyword>
<dbReference type="GO" id="GO:0003677">
    <property type="term" value="F:DNA binding"/>
    <property type="evidence" value="ECO:0007669"/>
    <property type="project" value="UniProtKB-UniRule"/>
</dbReference>
<dbReference type="InterPro" id="IPR009057">
    <property type="entry name" value="Homeodomain-like_sf"/>
</dbReference>
<keyword evidence="7" id="KW-1185">Reference proteome</keyword>